<dbReference type="GO" id="GO:0005524">
    <property type="term" value="F:ATP binding"/>
    <property type="evidence" value="ECO:0007669"/>
    <property type="project" value="InterPro"/>
</dbReference>
<evidence type="ECO:0000313" key="2">
    <source>
        <dbReference type="EMBL" id="GFH31943.1"/>
    </source>
</evidence>
<gene>
    <name evidence="2" type="ORF">HaLaN_31078</name>
</gene>
<dbReference type="InterPro" id="IPR038718">
    <property type="entry name" value="SNF2-like_sf"/>
</dbReference>
<feature type="non-terminal residue" evidence="2">
    <location>
        <position position="123"/>
    </location>
</feature>
<protein>
    <recommendedName>
        <fullName evidence="1">SNF2 N-terminal domain-containing protein</fullName>
    </recommendedName>
</protein>
<dbReference type="Gene3D" id="3.40.50.10810">
    <property type="entry name" value="Tandem AAA-ATPase domain"/>
    <property type="match status" value="1"/>
</dbReference>
<sequence length="123" mass="14213">MCPRTNHIGETGLPVTRLKERQSKLSKDLDRFVGGRRLLLTGTPLQNELRELWNLLNLLLPEVFDNKEQFAAWFDEMLEQEGDDDDELSAAGAHEAKLLATEKKLVVVHRLHQILVPFMLRRQ</sequence>
<dbReference type="PANTHER" id="PTHR10799">
    <property type="entry name" value="SNF2/RAD54 HELICASE FAMILY"/>
    <property type="match status" value="1"/>
</dbReference>
<proteinExistence type="predicted"/>
<dbReference type="SUPFAM" id="SSF52540">
    <property type="entry name" value="P-loop containing nucleoside triphosphate hydrolases"/>
    <property type="match status" value="1"/>
</dbReference>
<dbReference type="Proteomes" id="UP000485058">
    <property type="component" value="Unassembled WGS sequence"/>
</dbReference>
<dbReference type="InterPro" id="IPR000330">
    <property type="entry name" value="SNF2_N"/>
</dbReference>
<organism evidence="2 3">
    <name type="scientific">Haematococcus lacustris</name>
    <name type="common">Green alga</name>
    <name type="synonym">Haematococcus pluvialis</name>
    <dbReference type="NCBI Taxonomy" id="44745"/>
    <lineage>
        <taxon>Eukaryota</taxon>
        <taxon>Viridiplantae</taxon>
        <taxon>Chlorophyta</taxon>
        <taxon>core chlorophytes</taxon>
        <taxon>Chlorophyceae</taxon>
        <taxon>CS clade</taxon>
        <taxon>Chlamydomonadales</taxon>
        <taxon>Haematococcaceae</taxon>
        <taxon>Haematococcus</taxon>
    </lineage>
</organism>
<feature type="non-terminal residue" evidence="2">
    <location>
        <position position="1"/>
    </location>
</feature>
<dbReference type="AlphaFoldDB" id="A0A6A0AI43"/>
<reference evidence="2 3" key="1">
    <citation type="submission" date="2020-02" db="EMBL/GenBank/DDBJ databases">
        <title>Draft genome sequence of Haematococcus lacustris strain NIES-144.</title>
        <authorList>
            <person name="Morimoto D."/>
            <person name="Nakagawa S."/>
            <person name="Yoshida T."/>
            <person name="Sawayama S."/>
        </authorList>
    </citation>
    <scope>NUCLEOTIDE SEQUENCE [LARGE SCALE GENOMIC DNA]</scope>
    <source>
        <strain evidence="2 3">NIES-144</strain>
    </source>
</reference>
<name>A0A6A0AI43_HAELA</name>
<comment type="caution">
    <text evidence="2">The sequence shown here is derived from an EMBL/GenBank/DDBJ whole genome shotgun (WGS) entry which is preliminary data.</text>
</comment>
<evidence type="ECO:0000259" key="1">
    <source>
        <dbReference type="Pfam" id="PF00176"/>
    </source>
</evidence>
<feature type="domain" description="SNF2 N-terminal" evidence="1">
    <location>
        <begin position="17"/>
        <end position="122"/>
    </location>
</feature>
<dbReference type="EMBL" id="BLLF01006096">
    <property type="protein sequence ID" value="GFH31943.1"/>
    <property type="molecule type" value="Genomic_DNA"/>
</dbReference>
<dbReference type="InterPro" id="IPR027417">
    <property type="entry name" value="P-loop_NTPase"/>
</dbReference>
<keyword evidence="3" id="KW-1185">Reference proteome</keyword>
<dbReference type="Pfam" id="PF00176">
    <property type="entry name" value="SNF2-rel_dom"/>
    <property type="match status" value="1"/>
</dbReference>
<accession>A0A6A0AI43</accession>
<evidence type="ECO:0000313" key="3">
    <source>
        <dbReference type="Proteomes" id="UP000485058"/>
    </source>
</evidence>